<feature type="domain" description="Penicillin-binding protein dimerisation" evidence="5">
    <location>
        <begin position="52"/>
        <end position="234"/>
    </location>
</feature>
<feature type="non-terminal residue" evidence="6">
    <location>
        <position position="384"/>
    </location>
</feature>
<evidence type="ECO:0000259" key="4">
    <source>
        <dbReference type="Pfam" id="PF00905"/>
    </source>
</evidence>
<evidence type="ECO:0000256" key="1">
    <source>
        <dbReference type="ARBA" id="ARBA00004370"/>
    </source>
</evidence>
<dbReference type="InterPro" id="IPR050515">
    <property type="entry name" value="Beta-lactam/transpept"/>
</dbReference>
<dbReference type="SUPFAM" id="SSF56601">
    <property type="entry name" value="beta-lactamase/transpeptidase-like"/>
    <property type="match status" value="1"/>
</dbReference>
<evidence type="ECO:0000259" key="5">
    <source>
        <dbReference type="Pfam" id="PF03717"/>
    </source>
</evidence>
<dbReference type="Pfam" id="PF00905">
    <property type="entry name" value="Transpeptidase"/>
    <property type="match status" value="1"/>
</dbReference>
<dbReference type="Proteomes" id="UP000885722">
    <property type="component" value="Unassembled WGS sequence"/>
</dbReference>
<name>A0A7V2WM06_9BACT</name>
<dbReference type="InterPro" id="IPR012338">
    <property type="entry name" value="Beta-lactam/transpept-like"/>
</dbReference>
<dbReference type="InterPro" id="IPR001460">
    <property type="entry name" value="PCN-bd_Tpept"/>
</dbReference>
<dbReference type="GO" id="GO:0004180">
    <property type="term" value="F:carboxypeptidase activity"/>
    <property type="evidence" value="ECO:0007669"/>
    <property type="project" value="UniProtKB-KW"/>
</dbReference>
<keyword evidence="2" id="KW-0378">Hydrolase</keyword>
<keyword evidence="3" id="KW-0472">Membrane</keyword>
<dbReference type="Pfam" id="PF03717">
    <property type="entry name" value="PBP_dimer"/>
    <property type="match status" value="1"/>
</dbReference>
<keyword evidence="2" id="KW-0645">Protease</keyword>
<accession>A0A7V2WM06</accession>
<dbReference type="InterPro" id="IPR005311">
    <property type="entry name" value="PBP_dimer"/>
</dbReference>
<comment type="subcellular location">
    <subcellularLocation>
        <location evidence="1">Membrane</location>
    </subcellularLocation>
</comment>
<organism evidence="6">
    <name type="scientific">Nitratifractor salsuginis</name>
    <dbReference type="NCBI Taxonomy" id="269261"/>
    <lineage>
        <taxon>Bacteria</taxon>
        <taxon>Pseudomonadati</taxon>
        <taxon>Campylobacterota</taxon>
        <taxon>Epsilonproteobacteria</taxon>
        <taxon>Campylobacterales</taxon>
        <taxon>Sulfurovaceae</taxon>
        <taxon>Nitratifractor</taxon>
    </lineage>
</organism>
<dbReference type="SUPFAM" id="SSF56519">
    <property type="entry name" value="Penicillin binding protein dimerisation domain"/>
    <property type="match status" value="1"/>
</dbReference>
<sequence length="384" mass="43382">MGSKHFLDTRSVKLLFLFFLVIVLVSGFLSAVFHTIESDRKLPPHTSVIHDRALRGAIISKDGYTISRSNKTYEATVHARSIDPGKKNLFIRLFAIYSGMGEKEVRAAFLDKKGHPKKGFVTLSKSIDAATAIQLKHLAYQLRRMHVFRSFVNSRGVQTLYGLDILENGEEREFQLGDTLTPALGYVRSRNLGRYRKIYGVKGLEKRYEKYLNKSRDGLVRGMRDVIGTIIRTKSSIRIPRRDGYSLHLNIPLDLQKYVEGTLDRMKEETGAKEVIAAVMESRTGKILALASSERYDPSHITREDIPKLNAKFTEYPYEPGSVIKPITLAIALDKGKVTPETWFKTYNGGPFPISKYQKIHDDEPFDSLTATDIIVHSSNIGIS</sequence>
<proteinExistence type="predicted"/>
<dbReference type="GO" id="GO:0008658">
    <property type="term" value="F:penicillin binding"/>
    <property type="evidence" value="ECO:0007669"/>
    <property type="project" value="InterPro"/>
</dbReference>
<evidence type="ECO:0000313" key="6">
    <source>
        <dbReference type="EMBL" id="HFC03732.1"/>
    </source>
</evidence>
<dbReference type="PANTHER" id="PTHR30627">
    <property type="entry name" value="PEPTIDOGLYCAN D,D-TRANSPEPTIDASE"/>
    <property type="match status" value="1"/>
</dbReference>
<gene>
    <name evidence="6" type="ORF">ENJ74_02555</name>
</gene>
<dbReference type="PANTHER" id="PTHR30627:SF1">
    <property type="entry name" value="PEPTIDOGLYCAN D,D-TRANSPEPTIDASE FTSI"/>
    <property type="match status" value="1"/>
</dbReference>
<dbReference type="AlphaFoldDB" id="A0A7V2WM06"/>
<dbReference type="Gene3D" id="3.90.1310.10">
    <property type="entry name" value="Penicillin-binding protein 2a (Domain 2)"/>
    <property type="match status" value="1"/>
</dbReference>
<keyword evidence="2" id="KW-0121">Carboxypeptidase</keyword>
<dbReference type="GO" id="GO:0071555">
    <property type="term" value="P:cell wall organization"/>
    <property type="evidence" value="ECO:0007669"/>
    <property type="project" value="TreeGrafter"/>
</dbReference>
<protein>
    <submittedName>
        <fullName evidence="6">Penicillin-binding protein 2</fullName>
    </submittedName>
</protein>
<feature type="domain" description="Penicillin-binding protein transpeptidase" evidence="4">
    <location>
        <begin position="276"/>
        <end position="383"/>
    </location>
</feature>
<dbReference type="EMBL" id="DRNO01000171">
    <property type="protein sequence ID" value="HFC03732.1"/>
    <property type="molecule type" value="Genomic_DNA"/>
</dbReference>
<dbReference type="Gene3D" id="3.40.710.10">
    <property type="entry name" value="DD-peptidase/beta-lactamase superfamily"/>
    <property type="match status" value="1"/>
</dbReference>
<dbReference type="InterPro" id="IPR036138">
    <property type="entry name" value="PBP_dimer_sf"/>
</dbReference>
<dbReference type="Gene3D" id="3.30.450.330">
    <property type="match status" value="1"/>
</dbReference>
<evidence type="ECO:0000256" key="2">
    <source>
        <dbReference type="ARBA" id="ARBA00022645"/>
    </source>
</evidence>
<comment type="caution">
    <text evidence="6">The sequence shown here is derived from an EMBL/GenBank/DDBJ whole genome shotgun (WGS) entry which is preliminary data.</text>
</comment>
<evidence type="ECO:0000256" key="3">
    <source>
        <dbReference type="ARBA" id="ARBA00023136"/>
    </source>
</evidence>
<reference evidence="6" key="1">
    <citation type="journal article" date="2020" name="mSystems">
        <title>Genome- and Community-Level Interaction Insights into Carbon Utilization and Element Cycling Functions of Hydrothermarchaeota in Hydrothermal Sediment.</title>
        <authorList>
            <person name="Zhou Z."/>
            <person name="Liu Y."/>
            <person name="Xu W."/>
            <person name="Pan J."/>
            <person name="Luo Z.H."/>
            <person name="Li M."/>
        </authorList>
    </citation>
    <scope>NUCLEOTIDE SEQUENCE [LARGE SCALE GENOMIC DNA]</scope>
    <source>
        <strain evidence="6">HyVt-513</strain>
    </source>
</reference>
<dbReference type="GO" id="GO:0005886">
    <property type="term" value="C:plasma membrane"/>
    <property type="evidence" value="ECO:0007669"/>
    <property type="project" value="TreeGrafter"/>
</dbReference>